<dbReference type="InterPro" id="IPR021109">
    <property type="entry name" value="Peptidase_aspartic_dom_sf"/>
</dbReference>
<dbReference type="RefSeq" id="WP_097071345.1">
    <property type="nucleotide sequence ID" value="NZ_OBMT01000018.1"/>
</dbReference>
<dbReference type="InterPro" id="IPR011969">
    <property type="entry name" value="Clan_AA_Asp_peptidase_C"/>
</dbReference>
<dbReference type="NCBIfam" id="TIGR02281">
    <property type="entry name" value="clan_AA_DTGA"/>
    <property type="match status" value="1"/>
</dbReference>
<dbReference type="Pfam" id="PF13975">
    <property type="entry name" value="gag-asp_proteas"/>
    <property type="match status" value="1"/>
</dbReference>
<organism evidence="2 3">
    <name type="scientific">Rhodobacter maris</name>
    <dbReference type="NCBI Taxonomy" id="446682"/>
    <lineage>
        <taxon>Bacteria</taxon>
        <taxon>Pseudomonadati</taxon>
        <taxon>Pseudomonadota</taxon>
        <taxon>Alphaproteobacteria</taxon>
        <taxon>Rhodobacterales</taxon>
        <taxon>Rhodobacter group</taxon>
        <taxon>Rhodobacter</taxon>
    </lineage>
</organism>
<keyword evidence="1" id="KW-1133">Transmembrane helix</keyword>
<dbReference type="InterPro" id="IPR001969">
    <property type="entry name" value="Aspartic_peptidase_AS"/>
</dbReference>
<dbReference type="CDD" id="cd05483">
    <property type="entry name" value="retropepsin_like_bacteria"/>
    <property type="match status" value="1"/>
</dbReference>
<dbReference type="PROSITE" id="PS00141">
    <property type="entry name" value="ASP_PROTEASE"/>
    <property type="match status" value="1"/>
</dbReference>
<keyword evidence="2" id="KW-0378">Hydrolase</keyword>
<dbReference type="Gene3D" id="2.40.70.10">
    <property type="entry name" value="Acid Proteases"/>
    <property type="match status" value="1"/>
</dbReference>
<reference evidence="3" key="1">
    <citation type="submission" date="2017-08" db="EMBL/GenBank/DDBJ databases">
        <authorList>
            <person name="Varghese N."/>
            <person name="Submissions S."/>
        </authorList>
    </citation>
    <scope>NUCLEOTIDE SEQUENCE [LARGE SCALE GENOMIC DNA]</scope>
    <source>
        <strain evidence="3">JA276</strain>
    </source>
</reference>
<evidence type="ECO:0000313" key="3">
    <source>
        <dbReference type="Proteomes" id="UP000219111"/>
    </source>
</evidence>
<gene>
    <name evidence="2" type="ORF">SAMN05877831_11859</name>
</gene>
<proteinExistence type="predicted"/>
<dbReference type="EMBL" id="OBMT01000018">
    <property type="protein sequence ID" value="SOC19822.1"/>
    <property type="molecule type" value="Genomic_DNA"/>
</dbReference>
<accession>A0A285TCR7</accession>
<dbReference type="AlphaFoldDB" id="A0A285TCR7"/>
<dbReference type="InterPro" id="IPR034122">
    <property type="entry name" value="Retropepsin-like_bacterial"/>
</dbReference>
<keyword evidence="2" id="KW-0645">Protease</keyword>
<evidence type="ECO:0000256" key="1">
    <source>
        <dbReference type="SAM" id="Phobius"/>
    </source>
</evidence>
<dbReference type="GO" id="GO:0004190">
    <property type="term" value="F:aspartic-type endopeptidase activity"/>
    <property type="evidence" value="ECO:0007669"/>
    <property type="project" value="InterPro"/>
</dbReference>
<dbReference type="GO" id="GO:0006508">
    <property type="term" value="P:proteolysis"/>
    <property type="evidence" value="ECO:0007669"/>
    <property type="project" value="UniProtKB-KW"/>
</dbReference>
<dbReference type="SUPFAM" id="SSF50630">
    <property type="entry name" value="Acid proteases"/>
    <property type="match status" value="1"/>
</dbReference>
<protein>
    <submittedName>
        <fullName evidence="2">Aspartyl protease family protein</fullName>
    </submittedName>
</protein>
<evidence type="ECO:0000313" key="2">
    <source>
        <dbReference type="EMBL" id="SOC19822.1"/>
    </source>
</evidence>
<keyword evidence="1" id="KW-0812">Transmembrane</keyword>
<sequence>MFDDTSRLIYLVLLLLVVGGSVLASLRRRPGEALQQMMIWALIFLGLVAVAGLWPEFRGTLLGRQAVLEDGRIETPVAADGHYYLTAEVNGTPLRFVVDTGASSIVLSRADAERAGIDTARLAYIGQAQTANGTVAIAPVRLDKVAIGPFTDDNVRAVVNRGELSGSLLGMSYLTRFARVEFDGSRMILTR</sequence>
<feature type="transmembrane region" description="Helical" evidence="1">
    <location>
        <begin position="34"/>
        <end position="54"/>
    </location>
</feature>
<dbReference type="Proteomes" id="UP000219111">
    <property type="component" value="Unassembled WGS sequence"/>
</dbReference>
<keyword evidence="3" id="KW-1185">Reference proteome</keyword>
<keyword evidence="1" id="KW-0472">Membrane</keyword>
<dbReference type="OrthoDB" id="7595324at2"/>
<name>A0A285TCR7_9RHOB</name>